<feature type="region of interest" description="Disordered" evidence="6">
    <location>
        <begin position="187"/>
        <end position="219"/>
    </location>
</feature>
<evidence type="ECO:0000313" key="8">
    <source>
        <dbReference type="EMBL" id="KAL0969213.1"/>
    </source>
</evidence>
<sequence>MLGIESRRSCDSWEMEYDCYQHYFLDDLDTEEDFYKSTAPSEDIWKKFELLPTPPMSPTRTLSSGTVHLSSGDKLGWLSKVLGQEEECEGPQKEHLFRNMSSIIIQDCMWSCFSASKQLEKVNERLSATAQGRLLPLAHKNIVTVSASKAQSAPPSPPDTPLPSVMTTDCVDPAAVLTFPSISCRKSALSGSESRSDSSGDDDDDDDDDDDEEIDVVTVENKKNRVRRLTRRKPVTITVRADPCPKRFHMSVHRQQHNYAAPSPESDPEDDDDEDEDEEPQSKRSCPVESTHHQRNSLSSISTAGSSADSPQSSDAEDVDRRKNHNFLERKRRNDLRSRFLALRDEIPGLVESPKTPKVAILTQATEYLVELHSREKHQALERKRLRARQQQLLRRIADLKRP</sequence>
<dbReference type="FunFam" id="4.10.280.10:FF:000019">
    <property type="entry name" value="Myc proto-oncogene protein"/>
    <property type="match status" value="1"/>
</dbReference>
<feature type="compositionally biased region" description="Acidic residues" evidence="6">
    <location>
        <begin position="199"/>
        <end position="215"/>
    </location>
</feature>
<feature type="domain" description="BHLH" evidence="7">
    <location>
        <begin position="320"/>
        <end position="372"/>
    </location>
</feature>
<evidence type="ECO:0000256" key="6">
    <source>
        <dbReference type="SAM" id="MobiDB-lite"/>
    </source>
</evidence>
<dbReference type="InterPro" id="IPR011598">
    <property type="entry name" value="bHLH_dom"/>
</dbReference>
<dbReference type="PROSITE" id="PS50888">
    <property type="entry name" value="BHLH"/>
    <property type="match status" value="1"/>
</dbReference>
<dbReference type="InterPro" id="IPR012682">
    <property type="entry name" value="Tscrpt_reg_Myc_N"/>
</dbReference>
<comment type="subunit">
    <text evidence="4">Efficient DNA binding requires dimerization with another bHLH protein. Binds DNA as a heterodimer with MAX.</text>
</comment>
<dbReference type="InterPro" id="IPR002418">
    <property type="entry name" value="Tscrpt_reg_Myc"/>
</dbReference>
<gene>
    <name evidence="8" type="ORF">UPYG_G00223950</name>
</gene>
<dbReference type="Pfam" id="PF00010">
    <property type="entry name" value="HLH"/>
    <property type="match status" value="1"/>
</dbReference>
<dbReference type="Proteomes" id="UP001557470">
    <property type="component" value="Unassembled WGS sequence"/>
</dbReference>
<keyword evidence="9" id="KW-1185">Reference proteome</keyword>
<feature type="region of interest" description="Disordered" evidence="6">
    <location>
        <begin position="254"/>
        <end position="326"/>
    </location>
</feature>
<dbReference type="SUPFAM" id="SSF47459">
    <property type="entry name" value="HLH, helix-loop-helix DNA-binding domain"/>
    <property type="match status" value="1"/>
</dbReference>
<dbReference type="GO" id="GO:0003677">
    <property type="term" value="F:DNA binding"/>
    <property type="evidence" value="ECO:0007669"/>
    <property type="project" value="UniProtKB-UniRule"/>
</dbReference>
<evidence type="ECO:0000259" key="7">
    <source>
        <dbReference type="PROSITE" id="PS50888"/>
    </source>
</evidence>
<dbReference type="PANTHER" id="PTHR45851">
    <property type="entry name" value="MYC PROTO-ONCOGENE"/>
    <property type="match status" value="1"/>
</dbReference>
<dbReference type="PRINTS" id="PR00044">
    <property type="entry name" value="LEUZIPPRMYC"/>
</dbReference>
<feature type="compositionally biased region" description="Acidic residues" evidence="6">
    <location>
        <begin position="266"/>
        <end position="279"/>
    </location>
</feature>
<dbReference type="PIRSF" id="PIRSF001705">
    <property type="entry name" value="Myc_protein"/>
    <property type="match status" value="1"/>
</dbReference>
<evidence type="ECO:0000256" key="2">
    <source>
        <dbReference type="ARBA" id="ARBA00023125"/>
    </source>
</evidence>
<comment type="caution">
    <text evidence="8">The sequence shown here is derived from an EMBL/GenBank/DDBJ whole genome shotgun (WGS) entry which is preliminary data.</text>
</comment>
<proteinExistence type="predicted"/>
<comment type="subcellular location">
    <subcellularLocation>
        <location evidence="1 5">Nucleus</location>
    </subcellularLocation>
</comment>
<dbReference type="SMART" id="SM00353">
    <property type="entry name" value="HLH"/>
    <property type="match status" value="1"/>
</dbReference>
<evidence type="ECO:0000256" key="4">
    <source>
        <dbReference type="ARBA" id="ARBA00025872"/>
    </source>
</evidence>
<dbReference type="AlphaFoldDB" id="A0ABD0WH50"/>
<dbReference type="InterPro" id="IPR050433">
    <property type="entry name" value="Myc_transcription_factors"/>
</dbReference>
<feature type="region of interest" description="Disordered" evidence="6">
    <location>
        <begin position="146"/>
        <end position="167"/>
    </location>
</feature>
<keyword evidence="2 5" id="KW-0238">DNA-binding</keyword>
<accession>A0ABD0WH50</accession>
<organism evidence="8 9">
    <name type="scientific">Umbra pygmaea</name>
    <name type="common">Eastern mudminnow</name>
    <dbReference type="NCBI Taxonomy" id="75934"/>
    <lineage>
        <taxon>Eukaryota</taxon>
        <taxon>Metazoa</taxon>
        <taxon>Chordata</taxon>
        <taxon>Craniata</taxon>
        <taxon>Vertebrata</taxon>
        <taxon>Euteleostomi</taxon>
        <taxon>Actinopterygii</taxon>
        <taxon>Neopterygii</taxon>
        <taxon>Teleostei</taxon>
        <taxon>Protacanthopterygii</taxon>
        <taxon>Esociformes</taxon>
        <taxon>Umbridae</taxon>
        <taxon>Umbra</taxon>
    </lineage>
</organism>
<dbReference type="CDD" id="cd11457">
    <property type="entry name" value="bHLHzip_L-Myc"/>
    <property type="match status" value="1"/>
</dbReference>
<evidence type="ECO:0000256" key="5">
    <source>
        <dbReference type="PIRNR" id="PIRNR001705"/>
    </source>
</evidence>
<name>A0ABD0WH50_UMBPY</name>
<keyword evidence="3 5" id="KW-0539">Nucleus</keyword>
<dbReference type="Pfam" id="PF01056">
    <property type="entry name" value="Myc_N"/>
    <property type="match status" value="2"/>
</dbReference>
<feature type="compositionally biased region" description="Low complexity" evidence="6">
    <location>
        <begin position="297"/>
        <end position="310"/>
    </location>
</feature>
<evidence type="ECO:0000256" key="3">
    <source>
        <dbReference type="ARBA" id="ARBA00023242"/>
    </source>
</evidence>
<protein>
    <recommendedName>
        <fullName evidence="7">BHLH domain-containing protein</fullName>
    </recommendedName>
</protein>
<dbReference type="GO" id="GO:0005634">
    <property type="term" value="C:nucleus"/>
    <property type="evidence" value="ECO:0007669"/>
    <property type="project" value="UniProtKB-SubCell"/>
</dbReference>
<dbReference type="Gene3D" id="4.10.280.10">
    <property type="entry name" value="Helix-loop-helix DNA-binding domain"/>
    <property type="match status" value="1"/>
</dbReference>
<dbReference type="EMBL" id="JAGEUA010000007">
    <property type="protein sequence ID" value="KAL0969213.1"/>
    <property type="molecule type" value="Genomic_DNA"/>
</dbReference>
<evidence type="ECO:0000256" key="1">
    <source>
        <dbReference type="ARBA" id="ARBA00004123"/>
    </source>
</evidence>
<dbReference type="InterPro" id="IPR036638">
    <property type="entry name" value="HLH_DNA-bd_sf"/>
</dbReference>
<evidence type="ECO:0000313" key="9">
    <source>
        <dbReference type="Proteomes" id="UP001557470"/>
    </source>
</evidence>
<reference evidence="8 9" key="1">
    <citation type="submission" date="2024-06" db="EMBL/GenBank/DDBJ databases">
        <authorList>
            <person name="Pan Q."/>
            <person name="Wen M."/>
            <person name="Jouanno E."/>
            <person name="Zahm M."/>
            <person name="Klopp C."/>
            <person name="Cabau C."/>
            <person name="Louis A."/>
            <person name="Berthelot C."/>
            <person name="Parey E."/>
            <person name="Roest Crollius H."/>
            <person name="Montfort J."/>
            <person name="Robinson-Rechavi M."/>
            <person name="Bouchez O."/>
            <person name="Lampietro C."/>
            <person name="Lopez Roques C."/>
            <person name="Donnadieu C."/>
            <person name="Postlethwait J."/>
            <person name="Bobe J."/>
            <person name="Verreycken H."/>
            <person name="Guiguen Y."/>
        </authorList>
    </citation>
    <scope>NUCLEOTIDE SEQUENCE [LARGE SCALE GENOMIC DNA]</scope>
    <source>
        <strain evidence="8">Up_M1</strain>
        <tissue evidence="8">Testis</tissue>
    </source>
</reference>